<dbReference type="EMBL" id="BBMR01000001">
    <property type="protein sequence ID" value="GAL17124.1"/>
    <property type="molecule type" value="Genomic_DNA"/>
</dbReference>
<keyword evidence="1" id="KW-0378">Hydrolase</keyword>
<dbReference type="SUPFAM" id="SSF50494">
    <property type="entry name" value="Trypsin-like serine proteases"/>
    <property type="match status" value="1"/>
</dbReference>
<evidence type="ECO:0000313" key="2">
    <source>
        <dbReference type="Proteomes" id="UP000029228"/>
    </source>
</evidence>
<keyword evidence="2" id="KW-1185">Reference proteome</keyword>
<accession>A0A090RSD5</accession>
<name>A0A090RSD5_9VIBR</name>
<dbReference type="STRING" id="990268.JCM19235_5673"/>
<comment type="caution">
    <text evidence="1">The sequence shown here is derived from an EMBL/GenBank/DDBJ whole genome shotgun (WGS) entry which is preliminary data.</text>
</comment>
<proteinExistence type="predicted"/>
<gene>
    <name evidence="1" type="ORF">JCM19235_5673</name>
</gene>
<dbReference type="GO" id="GO:0006508">
    <property type="term" value="P:proteolysis"/>
    <property type="evidence" value="ECO:0007669"/>
    <property type="project" value="UniProtKB-KW"/>
</dbReference>
<dbReference type="Proteomes" id="UP000029228">
    <property type="component" value="Unassembled WGS sequence"/>
</dbReference>
<dbReference type="GO" id="GO:0008233">
    <property type="term" value="F:peptidase activity"/>
    <property type="evidence" value="ECO:0007669"/>
    <property type="project" value="UniProtKB-KW"/>
</dbReference>
<dbReference type="AlphaFoldDB" id="A0A090RSD5"/>
<keyword evidence="1" id="KW-0645">Protease</keyword>
<sequence length="107" mass="11198">MGITSFGPAECGDASSDVTAAYTEIADYASWIDSVLDGQRIPTVTVTEQDRLDYLAANGRVIYQGGTISSDEGGGGGGSVSLLITLKLTLIALLRRRVDRVIATQSS</sequence>
<dbReference type="InterPro" id="IPR009003">
    <property type="entry name" value="Peptidase_S1_PA"/>
</dbReference>
<protein>
    <submittedName>
        <fullName evidence="1">Secreted trypsin-like serine protease</fullName>
    </submittedName>
</protein>
<evidence type="ECO:0000313" key="1">
    <source>
        <dbReference type="EMBL" id="GAL17124.1"/>
    </source>
</evidence>
<organism evidence="1 2">
    <name type="scientific">Vibrio maritimus</name>
    <dbReference type="NCBI Taxonomy" id="990268"/>
    <lineage>
        <taxon>Bacteria</taxon>
        <taxon>Pseudomonadati</taxon>
        <taxon>Pseudomonadota</taxon>
        <taxon>Gammaproteobacteria</taxon>
        <taxon>Vibrionales</taxon>
        <taxon>Vibrionaceae</taxon>
        <taxon>Vibrio</taxon>
    </lineage>
</organism>
<reference evidence="1 2" key="1">
    <citation type="submission" date="2014-09" db="EMBL/GenBank/DDBJ databases">
        <title>Vibrio maritimus JCM 19235. (C45) whole genome shotgun sequence.</title>
        <authorList>
            <person name="Sawabe T."/>
            <person name="Meirelles P."/>
            <person name="Nakanishi M."/>
            <person name="Sayaka M."/>
            <person name="Hattori M."/>
            <person name="Ohkuma M."/>
        </authorList>
    </citation>
    <scope>NUCLEOTIDE SEQUENCE [LARGE SCALE GENOMIC DNA]</scope>
    <source>
        <strain evidence="2">JCM19235</strain>
    </source>
</reference>